<keyword evidence="2" id="KW-1185">Reference proteome</keyword>
<dbReference type="AlphaFoldDB" id="A0A8R1IH73"/>
<name>A0A8R1IH73_CAEJA</name>
<protein>
    <submittedName>
        <fullName evidence="1">Uncharacterized protein</fullName>
    </submittedName>
</protein>
<accession>A0A8R1IH73</accession>
<proteinExistence type="predicted"/>
<dbReference type="EnsemblMetazoa" id="CJA31289.1">
    <property type="protein sequence ID" value="CJA31289.1"/>
    <property type="gene ID" value="WBGene00207136"/>
</dbReference>
<reference evidence="1" key="2">
    <citation type="submission" date="2022-06" db="UniProtKB">
        <authorList>
            <consortium name="EnsemblMetazoa"/>
        </authorList>
    </citation>
    <scope>IDENTIFICATION</scope>
    <source>
        <strain evidence="1">DF5081</strain>
    </source>
</reference>
<reference evidence="2" key="1">
    <citation type="submission" date="2010-08" db="EMBL/GenBank/DDBJ databases">
        <authorList>
            <consortium name="Caenorhabditis japonica Sequencing Consortium"/>
            <person name="Wilson R.K."/>
        </authorList>
    </citation>
    <scope>NUCLEOTIDE SEQUENCE [LARGE SCALE GENOMIC DNA]</scope>
    <source>
        <strain evidence="2">DF5081</strain>
    </source>
</reference>
<organism evidence="1 2">
    <name type="scientific">Caenorhabditis japonica</name>
    <dbReference type="NCBI Taxonomy" id="281687"/>
    <lineage>
        <taxon>Eukaryota</taxon>
        <taxon>Metazoa</taxon>
        <taxon>Ecdysozoa</taxon>
        <taxon>Nematoda</taxon>
        <taxon>Chromadorea</taxon>
        <taxon>Rhabditida</taxon>
        <taxon>Rhabditina</taxon>
        <taxon>Rhabditomorpha</taxon>
        <taxon>Rhabditoidea</taxon>
        <taxon>Rhabditidae</taxon>
        <taxon>Peloderinae</taxon>
        <taxon>Caenorhabditis</taxon>
    </lineage>
</organism>
<evidence type="ECO:0000313" key="1">
    <source>
        <dbReference type="EnsemblMetazoa" id="CJA31289.1"/>
    </source>
</evidence>
<sequence length="116" mass="13125">MKGDIDSSPRCLFLFNWWTKVTSQNAKAYNIQDSQAVSDPSTQLGRVVFGRVSFAFVQKFPVVHTMDKLQTTQRKVKGKVLVLEFSQPNANGHFMKSLVLINLQQAAINLRHFQVG</sequence>
<dbReference type="Proteomes" id="UP000005237">
    <property type="component" value="Unassembled WGS sequence"/>
</dbReference>
<evidence type="ECO:0000313" key="2">
    <source>
        <dbReference type="Proteomes" id="UP000005237"/>
    </source>
</evidence>